<evidence type="ECO:0000256" key="1">
    <source>
        <dbReference type="ARBA" id="ARBA00022741"/>
    </source>
</evidence>
<dbReference type="VEuPathDB" id="AmoebaDB:NF0008810"/>
<dbReference type="InterPro" id="IPR000873">
    <property type="entry name" value="AMP-dep_synth/lig_dom"/>
</dbReference>
<dbReference type="VEuPathDB" id="AmoebaDB:NfTy_033460"/>
<dbReference type="GO" id="GO:0016020">
    <property type="term" value="C:membrane"/>
    <property type="evidence" value="ECO:0007669"/>
    <property type="project" value="TreeGrafter"/>
</dbReference>
<feature type="compositionally biased region" description="Low complexity" evidence="3">
    <location>
        <begin position="33"/>
        <end position="77"/>
    </location>
</feature>
<dbReference type="GO" id="GO:0004467">
    <property type="term" value="F:long-chain fatty acid-CoA ligase activity"/>
    <property type="evidence" value="ECO:0007669"/>
    <property type="project" value="TreeGrafter"/>
</dbReference>
<evidence type="ECO:0000313" key="6">
    <source>
        <dbReference type="Proteomes" id="UP000444721"/>
    </source>
</evidence>
<keyword evidence="1" id="KW-0547">Nucleotide-binding</keyword>
<dbReference type="EMBL" id="VFQX01000028">
    <property type="protein sequence ID" value="KAF0978893.1"/>
    <property type="molecule type" value="Genomic_DNA"/>
</dbReference>
<dbReference type="Gene3D" id="3.40.50.12780">
    <property type="entry name" value="N-terminal domain of ligase-like"/>
    <property type="match status" value="1"/>
</dbReference>
<gene>
    <name evidence="5" type="ORF">FDP41_001963</name>
</gene>
<feature type="region of interest" description="Disordered" evidence="3">
    <location>
        <begin position="1"/>
        <end position="89"/>
    </location>
</feature>
<evidence type="ECO:0000313" key="5">
    <source>
        <dbReference type="EMBL" id="KAF0978893.1"/>
    </source>
</evidence>
<organism evidence="5 6">
    <name type="scientific">Naegleria fowleri</name>
    <name type="common">Brain eating amoeba</name>
    <dbReference type="NCBI Taxonomy" id="5763"/>
    <lineage>
        <taxon>Eukaryota</taxon>
        <taxon>Discoba</taxon>
        <taxon>Heterolobosea</taxon>
        <taxon>Tetramitia</taxon>
        <taxon>Eutetramitia</taxon>
        <taxon>Vahlkampfiidae</taxon>
        <taxon>Naegleria</taxon>
    </lineage>
</organism>
<feature type="compositionally biased region" description="Basic and acidic residues" evidence="3">
    <location>
        <begin position="16"/>
        <end position="32"/>
    </location>
</feature>
<keyword evidence="6" id="KW-1185">Reference proteome</keyword>
<dbReference type="InterPro" id="IPR042099">
    <property type="entry name" value="ANL_N_sf"/>
</dbReference>
<comment type="caution">
    <text evidence="5">The sequence shown here is derived from an EMBL/GenBank/DDBJ whole genome shotgun (WGS) entry which is preliminary data.</text>
</comment>
<dbReference type="PANTHER" id="PTHR43272:SF33">
    <property type="entry name" value="AMP-BINDING DOMAIN-CONTAINING PROTEIN-RELATED"/>
    <property type="match status" value="1"/>
</dbReference>
<reference evidence="5 6" key="1">
    <citation type="journal article" date="2019" name="Sci. Rep.">
        <title>Nanopore sequencing improves the draft genome of the human pathogenic amoeba Naegleria fowleri.</title>
        <authorList>
            <person name="Liechti N."/>
            <person name="Schurch N."/>
            <person name="Bruggmann R."/>
            <person name="Wittwer M."/>
        </authorList>
    </citation>
    <scope>NUCLEOTIDE SEQUENCE [LARGE SCALE GENOMIC DNA]</scope>
    <source>
        <strain evidence="5 6">ATCC 30894</strain>
    </source>
</reference>
<dbReference type="PROSITE" id="PS00455">
    <property type="entry name" value="AMP_BINDING"/>
    <property type="match status" value="1"/>
</dbReference>
<accession>A0A6A5BLK1</accession>
<name>A0A6A5BLK1_NAEFO</name>
<dbReference type="InterPro" id="IPR020845">
    <property type="entry name" value="AMP-binding_CS"/>
</dbReference>
<keyword evidence="2" id="KW-0067">ATP-binding</keyword>
<protein>
    <recommendedName>
        <fullName evidence="4">AMP-dependent synthetase/ligase domain-containing protein</fullName>
    </recommendedName>
</protein>
<dbReference type="OrthoDB" id="1700726at2759"/>
<dbReference type="GO" id="GO:0005524">
    <property type="term" value="F:ATP binding"/>
    <property type="evidence" value="ECO:0007669"/>
    <property type="project" value="UniProtKB-KW"/>
</dbReference>
<dbReference type="GeneID" id="68109181"/>
<feature type="compositionally biased region" description="Low complexity" evidence="3">
    <location>
        <begin position="1"/>
        <end position="15"/>
    </location>
</feature>
<dbReference type="PANTHER" id="PTHR43272">
    <property type="entry name" value="LONG-CHAIN-FATTY-ACID--COA LIGASE"/>
    <property type="match status" value="1"/>
</dbReference>
<proteinExistence type="predicted"/>
<dbReference type="AlphaFoldDB" id="A0A6A5BLK1"/>
<dbReference type="OMA" id="WYHSIGL"/>
<evidence type="ECO:0000259" key="4">
    <source>
        <dbReference type="Pfam" id="PF00501"/>
    </source>
</evidence>
<feature type="domain" description="AMP-dependent synthetase/ligase" evidence="4">
    <location>
        <begin position="278"/>
        <end position="687"/>
    </location>
</feature>
<dbReference type="GO" id="GO:0005783">
    <property type="term" value="C:endoplasmic reticulum"/>
    <property type="evidence" value="ECO:0007669"/>
    <property type="project" value="TreeGrafter"/>
</dbReference>
<evidence type="ECO:0000256" key="3">
    <source>
        <dbReference type="SAM" id="MobiDB-lite"/>
    </source>
</evidence>
<sequence>MSNNNTTAASVSTAEKSSEEKVAAETPLKLEQESASTTTSEQPPTTSAAHVVTDTTTNDTTTTHNDSTTNETTTDHPPTNDHHNNNNTLSAATSLNAATTTTTSSLTSIDTEDQTTFSDTRLSVSGEASHLDVNLDFTPHQGNSIITTESSQQQVKESFVKKEPVVFINERDVIQEYKMNVKCAANVRALDPTGILKNQTVEVGKDSQNHPIRRRADFKDYLVEGLVEKEGDAKQINTAYDLFRLAAEKYLNRECLGVITEMNVDPHTGKKTLGTKFETFSQVREKSLDLGSALRNLGLAPHYHVGIYSKNRPEWQITSEACHSQSLVTIALYDTLGEESSVYIMNHGEIVALCVSGDDVFTKNVMKWVNQCEYLKFVILFKNHENPNYDQDVQKWKEEFKTKTKDSVKLFTFEETLQMGSGEKRLPPTPPRSIDIATIMYTSGTTGMPKGVMLTHLNIVSTVAGVHCNLMRINETDRLVSYLPLAHILERVAEMAFLQVGASIGYWRGDVKKLKDDIGIIQPTLLPAVPRVLDRLYDGINDQIKQKKKIAQMIFNKAYSQKLKYMQQYGVEVKTPILDALVFKKVKQAVGGRLRGILSGGAPLRKEVQQFIAVVFGCPVVQGYGLTETCAGSTIQIPLDFSTGHGGCLLPCLEIKLVDVPEMNYSNKDNNSGEICIRGPNISLGYYKEEEKTREVYDEDGWFHTGDIGRWDPTGTLSIIDRKKNIFKLAQGEYVAAENIEGKLSKANYVSRIWVYGDSYKTFLVGVVAVNGLKLLDWAITNGKVTHQGGALSTMSEQDQLQNLEKLCADPEVNKVILKELERVGKESKLLGFEMVKAIKLIPRDFEFYPGCTTPKLSLVRNKLRDTFQKDIDEMYEKTKI</sequence>
<dbReference type="RefSeq" id="XP_044563606.1">
    <property type="nucleotide sequence ID" value="XM_044705105.1"/>
</dbReference>
<dbReference type="SUPFAM" id="SSF56801">
    <property type="entry name" value="Acetyl-CoA synthetase-like"/>
    <property type="match status" value="1"/>
</dbReference>
<dbReference type="Proteomes" id="UP000444721">
    <property type="component" value="Unassembled WGS sequence"/>
</dbReference>
<dbReference type="VEuPathDB" id="AmoebaDB:FDP41_001963"/>
<dbReference type="Pfam" id="PF00501">
    <property type="entry name" value="AMP-binding"/>
    <property type="match status" value="1"/>
</dbReference>
<evidence type="ECO:0000256" key="2">
    <source>
        <dbReference type="ARBA" id="ARBA00022840"/>
    </source>
</evidence>